<evidence type="ECO:0000313" key="4">
    <source>
        <dbReference type="Proteomes" id="UP000325286"/>
    </source>
</evidence>
<feature type="chain" id="PRO_5022899998" evidence="2">
    <location>
        <begin position="25"/>
        <end position="378"/>
    </location>
</feature>
<accession>A0A5B9QW16</accession>
<dbReference type="AlphaFoldDB" id="A0A5B9QW16"/>
<evidence type="ECO:0000313" key="3">
    <source>
        <dbReference type="EMBL" id="QEG43244.1"/>
    </source>
</evidence>
<dbReference type="EMBL" id="CP042914">
    <property type="protein sequence ID" value="QEG43244.1"/>
    <property type="molecule type" value="Genomic_DNA"/>
</dbReference>
<organism evidence="3 4">
    <name type="scientific">Roseimaritima ulvae</name>
    <dbReference type="NCBI Taxonomy" id="980254"/>
    <lineage>
        <taxon>Bacteria</taxon>
        <taxon>Pseudomonadati</taxon>
        <taxon>Planctomycetota</taxon>
        <taxon>Planctomycetia</taxon>
        <taxon>Pirellulales</taxon>
        <taxon>Pirellulaceae</taxon>
        <taxon>Roseimaritima</taxon>
    </lineage>
</organism>
<feature type="region of interest" description="Disordered" evidence="1">
    <location>
        <begin position="197"/>
        <end position="243"/>
    </location>
</feature>
<dbReference type="PROSITE" id="PS51257">
    <property type="entry name" value="PROKAR_LIPOPROTEIN"/>
    <property type="match status" value="1"/>
</dbReference>
<evidence type="ECO:0000256" key="2">
    <source>
        <dbReference type="SAM" id="SignalP"/>
    </source>
</evidence>
<dbReference type="Proteomes" id="UP000325286">
    <property type="component" value="Chromosome"/>
</dbReference>
<sequence length="378" mass="40492" precursor="true">MKILNRRPVVTVSVCILPVALVLATTGCSEPEPIRVYSIDRQVPEELQSKSRMLGAIIPQQRANWFVKLKGPESAVDTVADQVRQFVATMEFEEELPVLSDLPEDWQQVSPGSGPFAPYAKISIETPEHQLDLTLTQLGRQADWDAGVLANVNRWRGQMGLPSLESKWAGAQPLDADAAEGPTTLWVDLVADENAAGGGMTPPMMTPPMMQPPAATGADSPANPHGSATPGQDGPPAVADSGLHYEAPEGWREGRKGGMRLATLDIGEGDTAVEVTFIRAGGDLRSNVGMWVGQVAGDAEMVDEVVEAGEDITVDGQPAKRLFMAGEGDDAQAIDIVVVESEAGLPLFIKMKGPEAEVRKQQEAMTRLIESIKLKAEE</sequence>
<evidence type="ECO:0000256" key="1">
    <source>
        <dbReference type="SAM" id="MobiDB-lite"/>
    </source>
</evidence>
<reference evidence="3 4" key="1">
    <citation type="submission" date="2019-08" db="EMBL/GenBank/DDBJ databases">
        <title>Deep-cultivation of Planctomycetes and their phenomic and genomic characterization uncovers novel biology.</title>
        <authorList>
            <person name="Wiegand S."/>
            <person name="Jogler M."/>
            <person name="Boedeker C."/>
            <person name="Pinto D."/>
            <person name="Vollmers J."/>
            <person name="Rivas-Marin E."/>
            <person name="Kohn T."/>
            <person name="Peeters S.H."/>
            <person name="Heuer A."/>
            <person name="Rast P."/>
            <person name="Oberbeckmann S."/>
            <person name="Bunk B."/>
            <person name="Jeske O."/>
            <person name="Meyerdierks A."/>
            <person name="Storesund J.E."/>
            <person name="Kallscheuer N."/>
            <person name="Luecker S."/>
            <person name="Lage O.M."/>
            <person name="Pohl T."/>
            <person name="Merkel B.J."/>
            <person name="Hornburger P."/>
            <person name="Mueller R.-W."/>
            <person name="Bruemmer F."/>
            <person name="Labrenz M."/>
            <person name="Spormann A.M."/>
            <person name="Op den Camp H."/>
            <person name="Overmann J."/>
            <person name="Amann R."/>
            <person name="Jetten M.S.M."/>
            <person name="Mascher T."/>
            <person name="Medema M.H."/>
            <person name="Devos D.P."/>
            <person name="Kaster A.-K."/>
            <person name="Ovreas L."/>
            <person name="Rohde M."/>
            <person name="Galperin M.Y."/>
            <person name="Jogler C."/>
        </authorList>
    </citation>
    <scope>NUCLEOTIDE SEQUENCE [LARGE SCALE GENOMIC DNA]</scope>
    <source>
        <strain evidence="3 4">UC8</strain>
    </source>
</reference>
<dbReference type="KEGG" id="rul:UC8_52910"/>
<feature type="signal peptide" evidence="2">
    <location>
        <begin position="1"/>
        <end position="24"/>
    </location>
</feature>
<keyword evidence="2" id="KW-0732">Signal</keyword>
<dbReference type="OrthoDB" id="288562at2"/>
<name>A0A5B9QW16_9BACT</name>
<keyword evidence="4" id="KW-1185">Reference proteome</keyword>
<gene>
    <name evidence="3" type="ORF">UC8_52910</name>
</gene>
<dbReference type="RefSeq" id="WP_068131204.1">
    <property type="nucleotide sequence ID" value="NZ_CP042914.1"/>
</dbReference>
<proteinExistence type="predicted"/>
<protein>
    <submittedName>
        <fullName evidence="3">Uncharacterized protein</fullName>
    </submittedName>
</protein>